<dbReference type="GO" id="GO:0005789">
    <property type="term" value="C:endoplasmic reticulum membrane"/>
    <property type="evidence" value="ECO:0007669"/>
    <property type="project" value="UniProtKB-SubCell"/>
</dbReference>
<sequence length="285" mass="32027">MDCLRCAGASVTFIASFYLWPSERRFVYWGVRSLRRATEDNTIYIDRDSDDTIRRRTLFFLQNCVLSAGFLAFQSHSSLEVPAYSGGVWLLPLSRATVSTLVLFAGPVGDKIILRKFPIEENWLRRWRSYVLCPIGEELFFRGVLFTLLSKRSQWMQIGVATLLFSLSHSHHIVSWACDEYIDRCADATESSDADLQCICWRAAARKLVSVYLFTGAFGALSGYYYLCVCEGSIGAIAAVHAICNFIGPPDFAVLRSPSVTRRIKVVSAVMHVGGIVGWLWALLH</sequence>
<organism evidence="13 14">
    <name type="scientific">Leptomonas pyrrhocoris</name>
    <name type="common">Firebug parasite</name>
    <dbReference type="NCBI Taxonomy" id="157538"/>
    <lineage>
        <taxon>Eukaryota</taxon>
        <taxon>Discoba</taxon>
        <taxon>Euglenozoa</taxon>
        <taxon>Kinetoplastea</taxon>
        <taxon>Metakinetoplastina</taxon>
        <taxon>Trypanosomatida</taxon>
        <taxon>Trypanosomatidae</taxon>
        <taxon>Leishmaniinae</taxon>
        <taxon>Leptomonas</taxon>
    </lineage>
</organism>
<evidence type="ECO:0000313" key="13">
    <source>
        <dbReference type="EMBL" id="KPA74041.1"/>
    </source>
</evidence>
<evidence type="ECO:0000256" key="4">
    <source>
        <dbReference type="ARBA" id="ARBA00022692"/>
    </source>
</evidence>
<dbReference type="AlphaFoldDB" id="A0A0N0DR65"/>
<dbReference type="PANTHER" id="PTHR13046:SF0">
    <property type="entry name" value="CAAX PRENYL PROTEASE 2"/>
    <property type="match status" value="1"/>
</dbReference>
<dbReference type="OMA" id="WRNYVIC"/>
<comment type="caution">
    <text evidence="13">The sequence shown here is derived from an EMBL/GenBank/DDBJ whole genome shotgun (WGS) entry which is preliminary data.</text>
</comment>
<comment type="subcellular location">
    <subcellularLocation>
        <location evidence="1">Endoplasmic reticulum membrane</location>
        <topology evidence="1">Multi-pass membrane protein</topology>
    </subcellularLocation>
</comment>
<keyword evidence="8 11" id="KW-0472">Membrane</keyword>
<feature type="transmembrane region" description="Helical" evidence="11">
    <location>
        <begin position="209"/>
        <end position="227"/>
    </location>
</feature>
<name>A0A0N0DR65_LEPPY</name>
<dbReference type="InterPro" id="IPR039731">
    <property type="entry name" value="Rce1"/>
</dbReference>
<evidence type="ECO:0000256" key="3">
    <source>
        <dbReference type="ARBA" id="ARBA00022670"/>
    </source>
</evidence>
<dbReference type="InterPro" id="IPR003675">
    <property type="entry name" value="Rce1/LyrA-like_dom"/>
</dbReference>
<keyword evidence="6" id="KW-0256">Endoplasmic reticulum</keyword>
<dbReference type="EC" id="3.4.26.1" evidence="10"/>
<feature type="transmembrane region" description="Helical" evidence="11">
    <location>
        <begin position="266"/>
        <end position="284"/>
    </location>
</feature>
<evidence type="ECO:0000256" key="5">
    <source>
        <dbReference type="ARBA" id="ARBA00022801"/>
    </source>
</evidence>
<keyword evidence="3" id="KW-0645">Protease</keyword>
<dbReference type="RefSeq" id="XP_015652480.1">
    <property type="nucleotide sequence ID" value="XM_015808767.1"/>
</dbReference>
<evidence type="ECO:0000256" key="9">
    <source>
        <dbReference type="ARBA" id="ARBA00047280"/>
    </source>
</evidence>
<dbReference type="GO" id="GO:0071586">
    <property type="term" value="P:CAAX-box protein processing"/>
    <property type="evidence" value="ECO:0007669"/>
    <property type="project" value="InterPro"/>
</dbReference>
<evidence type="ECO:0000256" key="6">
    <source>
        <dbReference type="ARBA" id="ARBA00022824"/>
    </source>
</evidence>
<evidence type="ECO:0000259" key="12">
    <source>
        <dbReference type="Pfam" id="PF02517"/>
    </source>
</evidence>
<dbReference type="GeneID" id="26909634"/>
<reference evidence="13 14" key="1">
    <citation type="submission" date="2015-07" db="EMBL/GenBank/DDBJ databases">
        <title>High-quality genome of monoxenous trypanosomatid Leptomonas pyrrhocoris.</title>
        <authorList>
            <person name="Flegontov P."/>
            <person name="Butenko A."/>
            <person name="Firsov S."/>
            <person name="Vlcek C."/>
            <person name="Logacheva M.D."/>
            <person name="Field M."/>
            <person name="Filatov D."/>
            <person name="Flegontova O."/>
            <person name="Gerasimov E."/>
            <person name="Jackson A.P."/>
            <person name="Kelly S."/>
            <person name="Opperdoes F."/>
            <person name="O'Reilly A."/>
            <person name="Votypka J."/>
            <person name="Yurchenko V."/>
            <person name="Lukes J."/>
        </authorList>
    </citation>
    <scope>NUCLEOTIDE SEQUENCE [LARGE SCALE GENOMIC DNA]</scope>
    <source>
        <strain evidence="13">H10</strain>
    </source>
</reference>
<dbReference type="OrthoDB" id="271604at2759"/>
<evidence type="ECO:0000256" key="11">
    <source>
        <dbReference type="SAM" id="Phobius"/>
    </source>
</evidence>
<keyword evidence="5" id="KW-0378">Hydrolase</keyword>
<dbReference type="VEuPathDB" id="TriTrypDB:LpyrH10_31_0050"/>
<keyword evidence="7 11" id="KW-1133">Transmembrane helix</keyword>
<evidence type="ECO:0000256" key="10">
    <source>
        <dbReference type="ARBA" id="ARBA00049729"/>
    </source>
</evidence>
<evidence type="ECO:0000313" key="14">
    <source>
        <dbReference type="Proteomes" id="UP000037923"/>
    </source>
</evidence>
<keyword evidence="4 11" id="KW-0812">Transmembrane</keyword>
<feature type="domain" description="CAAX prenyl protease 2/Lysostaphin resistance protein A-like" evidence="12">
    <location>
        <begin position="126"/>
        <end position="247"/>
    </location>
</feature>
<comment type="catalytic activity">
    <reaction evidence="9">
        <text>Hydrolyzes the peptide bond -P2-(S-farnesyl or geranylgeranyl)C-P1'-P2'-P3'-COOH where P1' and P2' are amino acids with aliphatic sidechains and P3' is any C-terminal residue.</text>
        <dbReference type="EC" id="3.4.26.1"/>
    </reaction>
</comment>
<dbReference type="GO" id="GO:0004222">
    <property type="term" value="F:metalloendopeptidase activity"/>
    <property type="evidence" value="ECO:0007669"/>
    <property type="project" value="InterPro"/>
</dbReference>
<evidence type="ECO:0000256" key="1">
    <source>
        <dbReference type="ARBA" id="ARBA00004477"/>
    </source>
</evidence>
<gene>
    <name evidence="13" type="ORF">ABB37_09351</name>
</gene>
<protein>
    <recommendedName>
        <fullName evidence="10">intramembrane prenyl-peptidase Rce1</fullName>
        <ecNumber evidence="10">3.4.26.1</ecNumber>
    </recommendedName>
</protein>
<proteinExistence type="inferred from homology"/>
<evidence type="ECO:0000256" key="8">
    <source>
        <dbReference type="ARBA" id="ARBA00023136"/>
    </source>
</evidence>
<evidence type="ECO:0000256" key="7">
    <source>
        <dbReference type="ARBA" id="ARBA00022989"/>
    </source>
</evidence>
<dbReference type="EMBL" id="LGTL01000031">
    <property type="protein sequence ID" value="KPA74041.1"/>
    <property type="molecule type" value="Genomic_DNA"/>
</dbReference>
<keyword evidence="14" id="KW-1185">Reference proteome</keyword>
<comment type="similarity">
    <text evidence="2">Belongs to the peptidase U48 family.</text>
</comment>
<dbReference type="Proteomes" id="UP000037923">
    <property type="component" value="Unassembled WGS sequence"/>
</dbReference>
<accession>A0A0N0DR65</accession>
<dbReference type="PANTHER" id="PTHR13046">
    <property type="entry name" value="PROTEASE U48 CAAX PRENYL PROTEASE RCE1"/>
    <property type="match status" value="1"/>
</dbReference>
<dbReference type="Pfam" id="PF02517">
    <property type="entry name" value="Rce1-like"/>
    <property type="match status" value="1"/>
</dbReference>
<evidence type="ECO:0000256" key="2">
    <source>
        <dbReference type="ARBA" id="ARBA00006897"/>
    </source>
</evidence>
<feature type="transmembrane region" description="Helical" evidence="11">
    <location>
        <begin position="233"/>
        <end position="254"/>
    </location>
</feature>